<protein>
    <submittedName>
        <fullName evidence="1">Uncharacterized protein</fullName>
    </submittedName>
</protein>
<gene>
    <name evidence="1" type="ORF">UFOVP972_24</name>
</gene>
<accession>A0A6J5Q3T0</accession>
<name>A0A6J5Q3T0_9CAUD</name>
<evidence type="ECO:0000313" key="1">
    <source>
        <dbReference type="EMBL" id="CAB4174184.1"/>
    </source>
</evidence>
<sequence length="91" mass="10110">MKNTIVIGPIQKAKPVTERASILDNRLSKMKVGNFFEIVGLSNKTDLVNFRASINYFSKKNNVKVATTLVNGVLVVERVKSSKTKEVSEVK</sequence>
<organism evidence="1">
    <name type="scientific">uncultured Caudovirales phage</name>
    <dbReference type="NCBI Taxonomy" id="2100421"/>
    <lineage>
        <taxon>Viruses</taxon>
        <taxon>Duplodnaviria</taxon>
        <taxon>Heunggongvirae</taxon>
        <taxon>Uroviricota</taxon>
        <taxon>Caudoviricetes</taxon>
        <taxon>Peduoviridae</taxon>
        <taxon>Maltschvirus</taxon>
        <taxon>Maltschvirus maltsch</taxon>
    </lineage>
</organism>
<proteinExistence type="predicted"/>
<dbReference type="EMBL" id="LR796923">
    <property type="protein sequence ID" value="CAB4174184.1"/>
    <property type="molecule type" value="Genomic_DNA"/>
</dbReference>
<reference evidence="1" key="1">
    <citation type="submission" date="2020-05" db="EMBL/GenBank/DDBJ databases">
        <authorList>
            <person name="Chiriac C."/>
            <person name="Salcher M."/>
            <person name="Ghai R."/>
            <person name="Kavagutti S V."/>
        </authorList>
    </citation>
    <scope>NUCLEOTIDE SEQUENCE</scope>
</reference>